<dbReference type="GO" id="GO:0003723">
    <property type="term" value="F:RNA binding"/>
    <property type="evidence" value="ECO:0007669"/>
    <property type="project" value="UniProtKB-KW"/>
</dbReference>
<keyword evidence="18" id="KW-0539">Nucleus</keyword>
<dbReference type="GO" id="GO:0046872">
    <property type="term" value="F:metal ion binding"/>
    <property type="evidence" value="ECO:0007669"/>
    <property type="project" value="UniProtKB-KW"/>
</dbReference>
<evidence type="ECO:0000256" key="18">
    <source>
        <dbReference type="ARBA" id="ARBA00023242"/>
    </source>
</evidence>
<evidence type="ECO:0000256" key="16">
    <source>
        <dbReference type="ARBA" id="ARBA00023015"/>
    </source>
</evidence>
<evidence type="ECO:0000256" key="10">
    <source>
        <dbReference type="ARBA" id="ARBA00022723"/>
    </source>
</evidence>
<evidence type="ECO:0000313" key="23">
    <source>
        <dbReference type="EMBL" id="RKP18557.1"/>
    </source>
</evidence>
<gene>
    <name evidence="23" type="ORF">ROZALSC1DRAFT_29770</name>
</gene>
<dbReference type="SUPFAM" id="SSF56219">
    <property type="entry name" value="DNase I-like"/>
    <property type="match status" value="1"/>
</dbReference>
<evidence type="ECO:0000256" key="9">
    <source>
        <dbReference type="ARBA" id="ARBA00022722"/>
    </source>
</evidence>
<evidence type="ECO:0000256" key="12">
    <source>
        <dbReference type="ARBA" id="ARBA00022801"/>
    </source>
</evidence>
<keyword evidence="8" id="KW-0433">Leucine-rich repeat</keyword>
<evidence type="ECO:0000256" key="3">
    <source>
        <dbReference type="ARBA" id="ARBA00004123"/>
    </source>
</evidence>
<dbReference type="AlphaFoldDB" id="A0A4P9YGD9"/>
<accession>A0A4P9YGD9</accession>
<dbReference type="Gene3D" id="3.60.10.10">
    <property type="entry name" value="Endonuclease/exonuclease/phosphatase"/>
    <property type="match status" value="1"/>
</dbReference>
<evidence type="ECO:0000256" key="21">
    <source>
        <dbReference type="ARBA" id="ARBA00033317"/>
    </source>
</evidence>
<keyword evidence="10" id="KW-0479">Metal-binding</keyword>
<evidence type="ECO:0000256" key="4">
    <source>
        <dbReference type="ARBA" id="ARBA00004496"/>
    </source>
</evidence>
<keyword evidence="7" id="KW-0963">Cytoplasm</keyword>
<evidence type="ECO:0000256" key="7">
    <source>
        <dbReference type="ARBA" id="ARBA00022490"/>
    </source>
</evidence>
<evidence type="ECO:0000256" key="11">
    <source>
        <dbReference type="ARBA" id="ARBA00022737"/>
    </source>
</evidence>
<dbReference type="GO" id="GO:0004535">
    <property type="term" value="F:poly(A)-specific ribonuclease activity"/>
    <property type="evidence" value="ECO:0007669"/>
    <property type="project" value="UniProtKB-EC"/>
</dbReference>
<dbReference type="InterPro" id="IPR003591">
    <property type="entry name" value="Leu-rich_rpt_typical-subtyp"/>
</dbReference>
<evidence type="ECO:0000256" key="17">
    <source>
        <dbReference type="ARBA" id="ARBA00023163"/>
    </source>
</evidence>
<evidence type="ECO:0000259" key="22">
    <source>
        <dbReference type="Pfam" id="PF03372"/>
    </source>
</evidence>
<dbReference type="Gene3D" id="3.80.10.10">
    <property type="entry name" value="Ribonuclease Inhibitor"/>
    <property type="match status" value="1"/>
</dbReference>
<keyword evidence="17" id="KW-0804">Transcription</keyword>
<keyword evidence="9" id="KW-0540">Nuclease</keyword>
<dbReference type="InterPro" id="IPR032675">
    <property type="entry name" value="LRR_dom_sf"/>
</dbReference>
<keyword evidence="16" id="KW-0805">Transcription regulation</keyword>
<comment type="cofactor">
    <cofactor evidence="2">
        <name>Mg(2+)</name>
        <dbReference type="ChEBI" id="CHEBI:18420"/>
    </cofactor>
</comment>
<protein>
    <recommendedName>
        <fullName evidence="6">poly(A)-specific ribonuclease</fullName>
        <ecNumber evidence="6">3.1.13.4</ecNumber>
    </recommendedName>
    <alternativeName>
        <fullName evidence="19">Carbon catabolite repressor protein 4</fullName>
    </alternativeName>
    <alternativeName>
        <fullName evidence="20">Cytoplasmic deadenylase</fullName>
    </alternativeName>
    <alternativeName>
        <fullName evidence="21">Glucose-repressible alcohol dehydrogenase transcriptional effector</fullName>
    </alternativeName>
</protein>
<dbReference type="Pfam" id="PF12799">
    <property type="entry name" value="LRR_4"/>
    <property type="match status" value="1"/>
</dbReference>
<comment type="similarity">
    <text evidence="5">Belongs to the CCR4/nocturin family.</text>
</comment>
<dbReference type="Pfam" id="PF03372">
    <property type="entry name" value="Exo_endo_phos"/>
    <property type="match status" value="1"/>
</dbReference>
<proteinExistence type="inferred from homology"/>
<dbReference type="InterPro" id="IPR036691">
    <property type="entry name" value="Endo/exonu/phosph_ase_sf"/>
</dbReference>
<dbReference type="GO" id="GO:0005634">
    <property type="term" value="C:nucleus"/>
    <property type="evidence" value="ECO:0007669"/>
    <property type="project" value="UniProtKB-SubCell"/>
</dbReference>
<evidence type="ECO:0000256" key="2">
    <source>
        <dbReference type="ARBA" id="ARBA00001946"/>
    </source>
</evidence>
<organism evidence="23 24">
    <name type="scientific">Rozella allomycis (strain CSF55)</name>
    <dbReference type="NCBI Taxonomy" id="988480"/>
    <lineage>
        <taxon>Eukaryota</taxon>
        <taxon>Fungi</taxon>
        <taxon>Fungi incertae sedis</taxon>
        <taxon>Cryptomycota</taxon>
        <taxon>Cryptomycota incertae sedis</taxon>
        <taxon>Rozella</taxon>
    </lineage>
</organism>
<dbReference type="SUPFAM" id="SSF52058">
    <property type="entry name" value="L domain-like"/>
    <property type="match status" value="1"/>
</dbReference>
<evidence type="ECO:0000256" key="20">
    <source>
        <dbReference type="ARBA" id="ARBA00031469"/>
    </source>
</evidence>
<comment type="catalytic activity">
    <reaction evidence="1">
        <text>Exonucleolytic cleavage of poly(A) to 5'-AMP.</text>
        <dbReference type="EC" id="3.1.13.4"/>
    </reaction>
</comment>
<evidence type="ECO:0000256" key="14">
    <source>
        <dbReference type="ARBA" id="ARBA00022842"/>
    </source>
</evidence>
<evidence type="ECO:0000256" key="13">
    <source>
        <dbReference type="ARBA" id="ARBA00022839"/>
    </source>
</evidence>
<dbReference type="PANTHER" id="PTHR12121:SF100">
    <property type="entry name" value="POLY(A)-SPECIFIC RIBONUCLEASE"/>
    <property type="match status" value="1"/>
</dbReference>
<evidence type="ECO:0000256" key="15">
    <source>
        <dbReference type="ARBA" id="ARBA00022884"/>
    </source>
</evidence>
<comment type="subcellular location">
    <subcellularLocation>
        <location evidence="4">Cytoplasm</location>
    </subcellularLocation>
    <subcellularLocation>
        <location evidence="3">Nucleus</location>
    </subcellularLocation>
</comment>
<dbReference type="EMBL" id="ML005425">
    <property type="protein sequence ID" value="RKP18557.1"/>
    <property type="molecule type" value="Genomic_DNA"/>
</dbReference>
<evidence type="ECO:0000256" key="6">
    <source>
        <dbReference type="ARBA" id="ARBA00012161"/>
    </source>
</evidence>
<evidence type="ECO:0000313" key="24">
    <source>
        <dbReference type="Proteomes" id="UP000281549"/>
    </source>
</evidence>
<evidence type="ECO:0000256" key="8">
    <source>
        <dbReference type="ARBA" id="ARBA00022614"/>
    </source>
</evidence>
<dbReference type="SMART" id="SM00369">
    <property type="entry name" value="LRR_TYP"/>
    <property type="match status" value="3"/>
</dbReference>
<dbReference type="InterPro" id="IPR050410">
    <property type="entry name" value="CCR4/nocturin_mRNA_transcr"/>
</dbReference>
<keyword evidence="13" id="KW-0269">Exonuclease</keyword>
<keyword evidence="14" id="KW-0460">Magnesium</keyword>
<keyword evidence="11" id="KW-0677">Repeat</keyword>
<name>A0A4P9YGD9_ROZAC</name>
<dbReference type="Proteomes" id="UP000281549">
    <property type="component" value="Unassembled WGS sequence"/>
</dbReference>
<dbReference type="InterPro" id="IPR025875">
    <property type="entry name" value="Leu-rich_rpt_4"/>
</dbReference>
<evidence type="ECO:0000256" key="5">
    <source>
        <dbReference type="ARBA" id="ARBA00010774"/>
    </source>
</evidence>
<sequence>MDSERDYALPAASAGIALMDQGSIPFKSYNHSGNSHKPVNIALFNHSSATISLSTLPNSFLSQLPATPHYRARLAATSTRTGTNGSVSMLTETIFKNEKSESTENSLSQSWTTLDLSGMMCRNVSNFLFKYSFLTCLYLNHNSLTFIPGDIGRLNSLNVLDLSGNQLKALPPEIGHLTNLKDLLLFDNLLSTLPFEMGTLYQIEFLGLEGNHLSDPISSLYQKQGTQSLIAFLRDHAPDTIQPIEREWIVLESETDPSQVFTCLSYNILFETAQFEEFFVVQLSLHGYSGIFHPKSRARTMSDQDKRTVDGCAIFFKQKPDRKTDDMYNRVMTKDNIALFAALEYKAMNERLIVGNCHIHWDPLHKDVKLVQTAIMIEELELFYKKFPNSAIALCGDFNSLPSSGVYRFLSTGSIENTHEDFGDFTYIPYTTEGVKHLLPLQSAYESALKSELPFTNFTPNFTGVLDYIWFSHKTLTVSAVLSGISEDYASKIVGFPNMHFPSDHIAIMVEFKWKTSKPSFSKSIKR</sequence>
<dbReference type="InterPro" id="IPR005135">
    <property type="entry name" value="Endo/exonuclease/phosphatase"/>
</dbReference>
<dbReference type="PROSITE" id="PS51450">
    <property type="entry name" value="LRR"/>
    <property type="match status" value="1"/>
</dbReference>
<dbReference type="InterPro" id="IPR001611">
    <property type="entry name" value="Leu-rich_rpt"/>
</dbReference>
<dbReference type="EC" id="3.1.13.4" evidence="6"/>
<dbReference type="PANTHER" id="PTHR12121">
    <property type="entry name" value="CARBON CATABOLITE REPRESSOR PROTEIN 4"/>
    <property type="match status" value="1"/>
</dbReference>
<evidence type="ECO:0000256" key="19">
    <source>
        <dbReference type="ARBA" id="ARBA00030493"/>
    </source>
</evidence>
<feature type="domain" description="Endonuclease/exonuclease/phosphatase" evidence="22">
    <location>
        <begin position="227"/>
        <end position="505"/>
    </location>
</feature>
<reference evidence="24" key="1">
    <citation type="journal article" date="2018" name="Nat. Microbiol.">
        <title>Leveraging single-cell genomics to expand the fungal tree of life.</title>
        <authorList>
            <person name="Ahrendt S.R."/>
            <person name="Quandt C.A."/>
            <person name="Ciobanu D."/>
            <person name="Clum A."/>
            <person name="Salamov A."/>
            <person name="Andreopoulos B."/>
            <person name="Cheng J.F."/>
            <person name="Woyke T."/>
            <person name="Pelin A."/>
            <person name="Henrissat B."/>
            <person name="Reynolds N.K."/>
            <person name="Benny G.L."/>
            <person name="Smith M.E."/>
            <person name="James T.Y."/>
            <person name="Grigoriev I.V."/>
        </authorList>
    </citation>
    <scope>NUCLEOTIDE SEQUENCE [LARGE SCALE GENOMIC DNA]</scope>
    <source>
        <strain evidence="24">CSF55</strain>
    </source>
</reference>
<keyword evidence="15" id="KW-0694">RNA-binding</keyword>
<dbReference type="GO" id="GO:0005737">
    <property type="term" value="C:cytoplasm"/>
    <property type="evidence" value="ECO:0007669"/>
    <property type="project" value="UniProtKB-SubCell"/>
</dbReference>
<evidence type="ECO:0000256" key="1">
    <source>
        <dbReference type="ARBA" id="ARBA00001663"/>
    </source>
</evidence>
<keyword evidence="12" id="KW-0378">Hydrolase</keyword>